<evidence type="ECO:0000256" key="2">
    <source>
        <dbReference type="ARBA" id="ARBA00022692"/>
    </source>
</evidence>
<evidence type="ECO:0000256" key="3">
    <source>
        <dbReference type="ARBA" id="ARBA00022989"/>
    </source>
</evidence>
<keyword evidence="8" id="KW-1185">Reference proteome</keyword>
<keyword evidence="7" id="KW-0762">Sugar transport</keyword>
<accession>A0A6G0Z028</accession>
<keyword evidence="3 5" id="KW-1133">Transmembrane helix</keyword>
<feature type="domain" description="Sugar phosphate transporter" evidence="6">
    <location>
        <begin position="24"/>
        <end position="292"/>
    </location>
</feature>
<sequence>MVDTNTKNEETLVEDSSIITTAIFYAAASMLITVVNKSVLTSYGFPSFQFLAICQMFMTIFVLFTAKSLGKLKFPDLNKHTFKDTFPMPLIYLGNMEFGLGGTKELSLPMFTMLRRFSILITMLGEYYLLNIRPKFSVKISVGMMVSGAIIAASNDLGFNLNGYMFVLFNDFLTAANGVFTKKKLNSKKEMGKYGLMYYSSLFMIPPALILFSYWLHVPFLIQIFISSIMGFILNYSIMLCTQYNSALTTTIIGCLKNIFVTYMGMFIGGDYVYTLNNFIGINISVIGSLFYTYVTFRPSTPQIKLPNTLNKSIFKTVIQINKIELKIFLVNYFVVCINFPMKPVRNKNGLNRFEALKFIFLIVI</sequence>
<name>A0A6G0Z028_APHCR</name>
<evidence type="ECO:0000259" key="6">
    <source>
        <dbReference type="Pfam" id="PF03151"/>
    </source>
</evidence>
<feature type="transmembrane region" description="Helical" evidence="5">
    <location>
        <begin position="16"/>
        <end position="35"/>
    </location>
</feature>
<gene>
    <name evidence="7" type="ORF">FWK35_00007403</name>
</gene>
<dbReference type="PANTHER" id="PTHR11132">
    <property type="entry name" value="SOLUTE CARRIER FAMILY 35"/>
    <property type="match status" value="1"/>
</dbReference>
<evidence type="ECO:0000313" key="8">
    <source>
        <dbReference type="Proteomes" id="UP000478052"/>
    </source>
</evidence>
<feature type="transmembrane region" description="Helical" evidence="5">
    <location>
        <begin position="136"/>
        <end position="155"/>
    </location>
</feature>
<dbReference type="GO" id="GO:0016020">
    <property type="term" value="C:membrane"/>
    <property type="evidence" value="ECO:0007669"/>
    <property type="project" value="UniProtKB-SubCell"/>
</dbReference>
<feature type="transmembrane region" description="Helical" evidence="5">
    <location>
        <begin position="247"/>
        <end position="268"/>
    </location>
</feature>
<feature type="transmembrane region" description="Helical" evidence="5">
    <location>
        <begin position="47"/>
        <end position="66"/>
    </location>
</feature>
<feature type="transmembrane region" description="Helical" evidence="5">
    <location>
        <begin position="274"/>
        <end position="295"/>
    </location>
</feature>
<dbReference type="EMBL" id="VUJU01001787">
    <property type="protein sequence ID" value="KAF0763835.1"/>
    <property type="molecule type" value="Genomic_DNA"/>
</dbReference>
<dbReference type="OrthoDB" id="417037at2759"/>
<keyword evidence="2 5" id="KW-0812">Transmembrane</keyword>
<evidence type="ECO:0000256" key="5">
    <source>
        <dbReference type="SAM" id="Phobius"/>
    </source>
</evidence>
<feature type="transmembrane region" description="Helical" evidence="5">
    <location>
        <begin position="196"/>
        <end position="215"/>
    </location>
</feature>
<keyword evidence="4 5" id="KW-0472">Membrane</keyword>
<dbReference type="Proteomes" id="UP000478052">
    <property type="component" value="Unassembled WGS sequence"/>
</dbReference>
<dbReference type="Pfam" id="PF03151">
    <property type="entry name" value="TPT"/>
    <property type="match status" value="1"/>
</dbReference>
<feature type="transmembrane region" description="Helical" evidence="5">
    <location>
        <begin position="221"/>
        <end position="240"/>
    </location>
</feature>
<feature type="transmembrane region" description="Helical" evidence="5">
    <location>
        <begin position="161"/>
        <end position="180"/>
    </location>
</feature>
<proteinExistence type="predicted"/>
<protein>
    <submittedName>
        <fullName evidence="7">UDP-sugar transporter UST74c</fullName>
    </submittedName>
</protein>
<dbReference type="InterPro" id="IPR004853">
    <property type="entry name" value="Sugar_P_trans_dom"/>
</dbReference>
<evidence type="ECO:0000256" key="1">
    <source>
        <dbReference type="ARBA" id="ARBA00004141"/>
    </source>
</evidence>
<evidence type="ECO:0000256" key="4">
    <source>
        <dbReference type="ARBA" id="ARBA00023136"/>
    </source>
</evidence>
<keyword evidence="7" id="KW-0813">Transport</keyword>
<dbReference type="AlphaFoldDB" id="A0A6G0Z028"/>
<evidence type="ECO:0000313" key="7">
    <source>
        <dbReference type="EMBL" id="KAF0763835.1"/>
    </source>
</evidence>
<comment type="caution">
    <text evidence="7">The sequence shown here is derived from an EMBL/GenBank/DDBJ whole genome shotgun (WGS) entry which is preliminary data.</text>
</comment>
<organism evidence="7 8">
    <name type="scientific">Aphis craccivora</name>
    <name type="common">Cowpea aphid</name>
    <dbReference type="NCBI Taxonomy" id="307492"/>
    <lineage>
        <taxon>Eukaryota</taxon>
        <taxon>Metazoa</taxon>
        <taxon>Ecdysozoa</taxon>
        <taxon>Arthropoda</taxon>
        <taxon>Hexapoda</taxon>
        <taxon>Insecta</taxon>
        <taxon>Pterygota</taxon>
        <taxon>Neoptera</taxon>
        <taxon>Paraneoptera</taxon>
        <taxon>Hemiptera</taxon>
        <taxon>Sternorrhyncha</taxon>
        <taxon>Aphidomorpha</taxon>
        <taxon>Aphidoidea</taxon>
        <taxon>Aphididae</taxon>
        <taxon>Aphidini</taxon>
        <taxon>Aphis</taxon>
        <taxon>Aphis</taxon>
    </lineage>
</organism>
<dbReference type="InterPro" id="IPR050186">
    <property type="entry name" value="TPT_transporter"/>
</dbReference>
<reference evidence="7 8" key="1">
    <citation type="submission" date="2019-08" db="EMBL/GenBank/DDBJ databases">
        <title>Whole genome of Aphis craccivora.</title>
        <authorList>
            <person name="Voronova N.V."/>
            <person name="Shulinski R.S."/>
            <person name="Bandarenka Y.V."/>
            <person name="Zhorov D.G."/>
            <person name="Warner D."/>
        </authorList>
    </citation>
    <scope>NUCLEOTIDE SEQUENCE [LARGE SCALE GENOMIC DNA]</scope>
    <source>
        <strain evidence="7">180601</strain>
        <tissue evidence="7">Whole Body</tissue>
    </source>
</reference>
<comment type="subcellular location">
    <subcellularLocation>
        <location evidence="1">Membrane</location>
        <topology evidence="1">Multi-pass membrane protein</topology>
    </subcellularLocation>
</comment>